<dbReference type="InterPro" id="IPR001680">
    <property type="entry name" value="WD40_rpt"/>
</dbReference>
<feature type="domain" description="F-box" evidence="2">
    <location>
        <begin position="31"/>
        <end position="81"/>
    </location>
</feature>
<comment type="caution">
    <text evidence="3">The sequence shown here is derived from an EMBL/GenBank/DDBJ whole genome shotgun (WGS) entry which is preliminary data.</text>
</comment>
<dbReference type="SMART" id="SM00320">
    <property type="entry name" value="WD40"/>
    <property type="match status" value="2"/>
</dbReference>
<dbReference type="InterPro" id="IPR036047">
    <property type="entry name" value="F-box-like_dom_sf"/>
</dbReference>
<reference evidence="3" key="1">
    <citation type="submission" date="2013-12" db="EMBL/GenBank/DDBJ databases">
        <authorList>
            <person name="Linke B."/>
        </authorList>
    </citation>
    <scope>NUCLEOTIDE SEQUENCE [LARGE SCALE GENOMIC DNA]</scope>
    <source>
        <strain evidence="3">CRIB-18</strain>
    </source>
</reference>
<keyword evidence="4" id="KW-1185">Reference proteome</keyword>
<dbReference type="PROSITE" id="PS50181">
    <property type="entry name" value="FBOX"/>
    <property type="match status" value="1"/>
</dbReference>
<dbReference type="PROSITE" id="PS50082">
    <property type="entry name" value="WD_REPEATS_2"/>
    <property type="match status" value="1"/>
</dbReference>
<accession>A0A090D1H4</accession>
<feature type="repeat" description="WD" evidence="1">
    <location>
        <begin position="328"/>
        <end position="367"/>
    </location>
</feature>
<name>A0A090D1H4_9BACT</name>
<evidence type="ECO:0000313" key="4">
    <source>
        <dbReference type="Proteomes" id="UP000031552"/>
    </source>
</evidence>
<dbReference type="Proteomes" id="UP000031552">
    <property type="component" value="Unassembled WGS sequence"/>
</dbReference>
<dbReference type="SUPFAM" id="SSF81383">
    <property type="entry name" value="F-box domain"/>
    <property type="match status" value="1"/>
</dbReference>
<keyword evidence="1" id="KW-0853">WD repeat</keyword>
<dbReference type="InterPro" id="IPR015943">
    <property type="entry name" value="WD40/YVTN_repeat-like_dom_sf"/>
</dbReference>
<sequence>MQIGSIHDIKSCPQKYDESKINVSKEAIKGINFFDYLPEELLLYFTNYFKVKELGLFKAICKRFHQIASDASHIPVLFKTRFPVLASFLKKQEITDRFYEKAIFNQSRMFDKAFSPKETFFRMKSNYQEGVQALAYKEDVVYSSFFSKKIVTAWDQKGEMFQHFECSEIPHCIDASKDYFFCHGDIDELIRHKLSTDKKTTSRRYSKANFWYFKVIDETIYARAEYGVIAVNSKTGKHKKYRGESSIPFYADENQILGVNYQSVVAWDRETKKIRSELSLISQSKDPSLKLFLQAKAYFSEGNRIFLAANNACLVSYDLREGKMSPPLKIHQSLIYGIIFYNNELVTSSADNTFKIWDIRNFNYSNTTPIRSIEHDSFVTSLCCSQDSLFIGTRIGEIVKYDFFETDLRGVS</sequence>
<proteinExistence type="predicted"/>
<dbReference type="InterPro" id="IPR011047">
    <property type="entry name" value="Quinoprotein_ADH-like_sf"/>
</dbReference>
<dbReference type="RefSeq" id="WP_041017020.1">
    <property type="nucleotide sequence ID" value="NZ_CCEJ010000003.1"/>
</dbReference>
<dbReference type="InterPro" id="IPR001810">
    <property type="entry name" value="F-box_dom"/>
</dbReference>
<dbReference type="AlphaFoldDB" id="A0A090D1H4"/>
<protein>
    <submittedName>
        <fullName evidence="3">F-box and WD repeat-containing protein</fullName>
    </submittedName>
</protein>
<organism evidence="3 4">
    <name type="scientific">Candidatus Criblamydia sequanensis CRIB-18</name>
    <dbReference type="NCBI Taxonomy" id="1437425"/>
    <lineage>
        <taxon>Bacteria</taxon>
        <taxon>Pseudomonadati</taxon>
        <taxon>Chlamydiota</taxon>
        <taxon>Chlamydiia</taxon>
        <taxon>Parachlamydiales</taxon>
        <taxon>Candidatus Criblamydiaceae</taxon>
        <taxon>Candidatus Criblamydia</taxon>
    </lineage>
</organism>
<dbReference type="SUPFAM" id="SSF50998">
    <property type="entry name" value="Quinoprotein alcohol dehydrogenase-like"/>
    <property type="match status" value="1"/>
</dbReference>
<dbReference type="PROSITE" id="PS50294">
    <property type="entry name" value="WD_REPEATS_REGION"/>
    <property type="match status" value="1"/>
</dbReference>
<evidence type="ECO:0000259" key="2">
    <source>
        <dbReference type="PROSITE" id="PS50181"/>
    </source>
</evidence>
<reference evidence="3" key="2">
    <citation type="submission" date="2014-09" db="EMBL/GenBank/DDBJ databases">
        <title>Criblamydia sequanensis harbors a mega-plasmid encoding arsenite resistance.</title>
        <authorList>
            <person name="Bertelli C."/>
            <person name="Goesmann A."/>
            <person name="Greub G."/>
        </authorList>
    </citation>
    <scope>NUCLEOTIDE SEQUENCE [LARGE SCALE GENOMIC DNA]</scope>
    <source>
        <strain evidence="3">CRIB-18</strain>
    </source>
</reference>
<dbReference type="Gene3D" id="2.130.10.10">
    <property type="entry name" value="YVTN repeat-like/Quinoprotein amine dehydrogenase"/>
    <property type="match status" value="1"/>
</dbReference>
<dbReference type="EMBL" id="CCEJ010000003">
    <property type="protein sequence ID" value="CDR33553.1"/>
    <property type="molecule type" value="Genomic_DNA"/>
</dbReference>
<dbReference type="Gene3D" id="1.20.1280.50">
    <property type="match status" value="1"/>
</dbReference>
<evidence type="ECO:0000313" key="3">
    <source>
        <dbReference type="EMBL" id="CDR33553.1"/>
    </source>
</evidence>
<evidence type="ECO:0000256" key="1">
    <source>
        <dbReference type="PROSITE-ProRule" id="PRU00221"/>
    </source>
</evidence>
<gene>
    <name evidence="3" type="ORF">CSEC_0721</name>
</gene>